<organism evidence="8 9">
    <name type="scientific">Frankia canadensis</name>
    <dbReference type="NCBI Taxonomy" id="1836972"/>
    <lineage>
        <taxon>Bacteria</taxon>
        <taxon>Bacillati</taxon>
        <taxon>Actinomycetota</taxon>
        <taxon>Actinomycetes</taxon>
        <taxon>Frankiales</taxon>
        <taxon>Frankiaceae</taxon>
        <taxon>Frankia</taxon>
    </lineage>
</organism>
<evidence type="ECO:0000256" key="4">
    <source>
        <dbReference type="ARBA" id="ARBA00023136"/>
    </source>
</evidence>
<sequence length="114" mass="12210">MWPAGRPHIPATRTSRIWATLLLFALVLVFLLIFILQNQADVKLSFLGAHGSMPIAVAMLFAAVAGALLVAIPGVGRMIQLRRIARHGVPPSPPAQADGAAGRDRGRLGRTRSR</sequence>
<feature type="region of interest" description="Disordered" evidence="5">
    <location>
        <begin position="87"/>
        <end position="114"/>
    </location>
</feature>
<evidence type="ECO:0000256" key="3">
    <source>
        <dbReference type="ARBA" id="ARBA00022989"/>
    </source>
</evidence>
<evidence type="ECO:0000256" key="5">
    <source>
        <dbReference type="SAM" id="MobiDB-lite"/>
    </source>
</evidence>
<evidence type="ECO:0000256" key="1">
    <source>
        <dbReference type="ARBA" id="ARBA00022475"/>
    </source>
</evidence>
<dbReference type="AlphaFoldDB" id="A0A2I2KX14"/>
<feature type="transmembrane region" description="Helical" evidence="6">
    <location>
        <begin position="16"/>
        <end position="35"/>
    </location>
</feature>
<dbReference type="EMBL" id="FZMO01000350">
    <property type="protein sequence ID" value="SNQ50186.1"/>
    <property type="molecule type" value="Genomic_DNA"/>
</dbReference>
<evidence type="ECO:0000313" key="8">
    <source>
        <dbReference type="EMBL" id="SNQ50186.1"/>
    </source>
</evidence>
<dbReference type="InterPro" id="IPR010445">
    <property type="entry name" value="LapA_dom"/>
</dbReference>
<feature type="transmembrane region" description="Helical" evidence="6">
    <location>
        <begin position="55"/>
        <end position="76"/>
    </location>
</feature>
<protein>
    <submittedName>
        <fullName evidence="8">Uncharacterized integral membrane protein</fullName>
    </submittedName>
</protein>
<keyword evidence="9" id="KW-1185">Reference proteome</keyword>
<dbReference type="GO" id="GO:0005886">
    <property type="term" value="C:plasma membrane"/>
    <property type="evidence" value="ECO:0007669"/>
    <property type="project" value="InterPro"/>
</dbReference>
<dbReference type="Pfam" id="PF06305">
    <property type="entry name" value="LapA_dom"/>
    <property type="match status" value="1"/>
</dbReference>
<evidence type="ECO:0000256" key="2">
    <source>
        <dbReference type="ARBA" id="ARBA00022692"/>
    </source>
</evidence>
<keyword evidence="2 6" id="KW-0812">Transmembrane</keyword>
<name>A0A2I2KX14_9ACTN</name>
<dbReference type="Proteomes" id="UP000234331">
    <property type="component" value="Unassembled WGS sequence"/>
</dbReference>
<keyword evidence="3 6" id="KW-1133">Transmembrane helix</keyword>
<keyword evidence="1" id="KW-1003">Cell membrane</keyword>
<evidence type="ECO:0000256" key="6">
    <source>
        <dbReference type="SAM" id="Phobius"/>
    </source>
</evidence>
<keyword evidence="4 6" id="KW-0472">Membrane</keyword>
<accession>A0A2I2KX14</accession>
<evidence type="ECO:0000259" key="7">
    <source>
        <dbReference type="Pfam" id="PF06305"/>
    </source>
</evidence>
<reference evidence="8 9" key="1">
    <citation type="submission" date="2017-06" db="EMBL/GenBank/DDBJ databases">
        <authorList>
            <person name="Kim H.J."/>
            <person name="Triplett B.A."/>
        </authorList>
    </citation>
    <scope>NUCLEOTIDE SEQUENCE [LARGE SCALE GENOMIC DNA]</scope>
    <source>
        <strain evidence="8">FRACA_ARgP5</strain>
    </source>
</reference>
<feature type="domain" description="Lipopolysaccharide assembly protein A" evidence="7">
    <location>
        <begin position="37"/>
        <end position="84"/>
    </location>
</feature>
<evidence type="ECO:0000313" key="9">
    <source>
        <dbReference type="Proteomes" id="UP000234331"/>
    </source>
</evidence>
<gene>
    <name evidence="8" type="ORF">FRACA_4130003</name>
</gene>
<proteinExistence type="predicted"/>